<sequence>MYIRGLIFWCLLLQLLVLHLLPRVSAIRKDIGFLRNQLCRTTVQGRYLLSDENGRVCDALSLDPRFRCCPVKGERFPCKGCNLLSRCCNSYEYCVSCCLNPSTTLADEVMKVKIAKTATSGTYPSIFDFCSGRCRHNSGSVVHENAYISEFHHCFSLPSNQSGDDHRQQEARLVGVNVVIGGQGESCDLVCRSKGQSCIVNKLLVLNQCEIIKKYMSCEGGCLASVGSDQPAEVVDDAPKDLNPGTCLYTKPQSMLSCDGSHPHTQRLCPCA</sequence>
<keyword evidence="9" id="KW-0732">Signal</keyword>
<reference evidence="10" key="1">
    <citation type="submission" date="2022-08" db="EMBL/GenBank/DDBJ databases">
        <authorList>
            <person name="Gutierrez-Valencia J."/>
        </authorList>
    </citation>
    <scope>NUCLEOTIDE SEQUENCE</scope>
</reference>
<dbReference type="GO" id="GO:0000139">
    <property type="term" value="C:Golgi membrane"/>
    <property type="evidence" value="ECO:0007669"/>
    <property type="project" value="UniProtKB-SubCell"/>
</dbReference>
<keyword evidence="11" id="KW-1185">Reference proteome</keyword>
<evidence type="ECO:0000313" key="10">
    <source>
        <dbReference type="EMBL" id="CAI0517330.1"/>
    </source>
</evidence>
<evidence type="ECO:0000256" key="3">
    <source>
        <dbReference type="ARBA" id="ARBA00022989"/>
    </source>
</evidence>
<evidence type="ECO:0000256" key="9">
    <source>
        <dbReference type="SAM" id="SignalP"/>
    </source>
</evidence>
<dbReference type="EMBL" id="CAMGYJ010000009">
    <property type="protein sequence ID" value="CAI0517330.1"/>
    <property type="molecule type" value="Genomic_DNA"/>
</dbReference>
<dbReference type="Proteomes" id="UP001154282">
    <property type="component" value="Unassembled WGS sequence"/>
</dbReference>
<feature type="chain" id="PRO_5043920017" description="SREBP regulating gene protein" evidence="9">
    <location>
        <begin position="27"/>
        <end position="272"/>
    </location>
</feature>
<keyword evidence="3" id="KW-1133">Transmembrane helix</keyword>
<gene>
    <name evidence="10" type="ORF">LITE_LOCUS41190</name>
</gene>
<feature type="signal peptide" evidence="9">
    <location>
        <begin position="1"/>
        <end position="26"/>
    </location>
</feature>
<comment type="similarity">
    <text evidence="7">Belongs to the SPRING family.</text>
</comment>
<keyword evidence="6" id="KW-0325">Glycoprotein</keyword>
<protein>
    <recommendedName>
        <fullName evidence="8">SREBP regulating gene protein</fullName>
    </recommendedName>
</protein>
<evidence type="ECO:0000256" key="6">
    <source>
        <dbReference type="ARBA" id="ARBA00023180"/>
    </source>
</evidence>
<proteinExistence type="inferred from homology"/>
<dbReference type="Pfam" id="PF10218">
    <property type="entry name" value="SPRING1"/>
    <property type="match status" value="1"/>
</dbReference>
<evidence type="ECO:0000256" key="1">
    <source>
        <dbReference type="ARBA" id="ARBA00004194"/>
    </source>
</evidence>
<dbReference type="PANTHER" id="PTHR13481:SF0">
    <property type="entry name" value="SREBP REGULATING GENE PROTEIN"/>
    <property type="match status" value="1"/>
</dbReference>
<dbReference type="AlphaFoldDB" id="A0AAV0Q2C8"/>
<evidence type="ECO:0000256" key="7">
    <source>
        <dbReference type="ARBA" id="ARBA00023461"/>
    </source>
</evidence>
<comment type="subcellular location">
    <subcellularLocation>
        <location evidence="1">Golgi apparatus membrane</location>
        <topology evidence="1">Single-pass membrane protein</topology>
    </subcellularLocation>
</comment>
<accession>A0AAV0Q2C8</accession>
<evidence type="ECO:0000256" key="2">
    <source>
        <dbReference type="ARBA" id="ARBA00022692"/>
    </source>
</evidence>
<dbReference type="InterPro" id="IPR019352">
    <property type="entry name" value="SPRING1"/>
</dbReference>
<comment type="caution">
    <text evidence="10">The sequence shown here is derived from an EMBL/GenBank/DDBJ whole genome shotgun (WGS) entry which is preliminary data.</text>
</comment>
<keyword evidence="2" id="KW-0812">Transmembrane</keyword>
<dbReference type="PANTHER" id="PTHR13481">
    <property type="entry name" value="SREBP REGULATING GENE PROTEIN"/>
    <property type="match status" value="1"/>
</dbReference>
<keyword evidence="5" id="KW-0472">Membrane</keyword>
<keyword evidence="4" id="KW-0333">Golgi apparatus</keyword>
<evidence type="ECO:0000313" key="11">
    <source>
        <dbReference type="Proteomes" id="UP001154282"/>
    </source>
</evidence>
<evidence type="ECO:0000256" key="5">
    <source>
        <dbReference type="ARBA" id="ARBA00023136"/>
    </source>
</evidence>
<evidence type="ECO:0000256" key="8">
    <source>
        <dbReference type="ARBA" id="ARBA00023485"/>
    </source>
</evidence>
<evidence type="ECO:0000256" key="4">
    <source>
        <dbReference type="ARBA" id="ARBA00023034"/>
    </source>
</evidence>
<dbReference type="GO" id="GO:2000640">
    <property type="term" value="P:positive regulation of SREBP signaling pathway"/>
    <property type="evidence" value="ECO:0007669"/>
    <property type="project" value="InterPro"/>
</dbReference>
<name>A0AAV0Q2C8_9ROSI</name>
<organism evidence="10 11">
    <name type="scientific">Linum tenue</name>
    <dbReference type="NCBI Taxonomy" id="586396"/>
    <lineage>
        <taxon>Eukaryota</taxon>
        <taxon>Viridiplantae</taxon>
        <taxon>Streptophyta</taxon>
        <taxon>Embryophyta</taxon>
        <taxon>Tracheophyta</taxon>
        <taxon>Spermatophyta</taxon>
        <taxon>Magnoliopsida</taxon>
        <taxon>eudicotyledons</taxon>
        <taxon>Gunneridae</taxon>
        <taxon>Pentapetalae</taxon>
        <taxon>rosids</taxon>
        <taxon>fabids</taxon>
        <taxon>Malpighiales</taxon>
        <taxon>Linaceae</taxon>
        <taxon>Linum</taxon>
    </lineage>
</organism>